<dbReference type="GeneID" id="109000399"/>
<reference evidence="3" key="1">
    <citation type="submission" date="2025-08" db="UniProtKB">
        <authorList>
            <consortium name="RefSeq"/>
        </authorList>
    </citation>
    <scope>IDENTIFICATION</scope>
    <source>
        <tissue evidence="3">Leaves</tissue>
    </source>
</reference>
<evidence type="ECO:0000256" key="1">
    <source>
        <dbReference type="ARBA" id="ARBA00022741"/>
    </source>
</evidence>
<dbReference type="GO" id="GO:0003924">
    <property type="term" value="F:GTPase activity"/>
    <property type="evidence" value="ECO:0000318"/>
    <property type="project" value="GO_Central"/>
</dbReference>
<keyword evidence="2" id="KW-1185">Reference proteome</keyword>
<dbReference type="PANTHER" id="PTHR47978">
    <property type="match status" value="1"/>
</dbReference>
<dbReference type="RefSeq" id="XP_018832803.1">
    <property type="nucleotide sequence ID" value="XM_018977258.2"/>
</dbReference>
<evidence type="ECO:0000313" key="2">
    <source>
        <dbReference type="Proteomes" id="UP000235220"/>
    </source>
</evidence>
<dbReference type="InterPro" id="IPR001806">
    <property type="entry name" value="Small_GTPase"/>
</dbReference>
<keyword evidence="1" id="KW-0547">Nucleotide-binding</keyword>
<dbReference type="GO" id="GO:0005525">
    <property type="term" value="F:GTP binding"/>
    <property type="evidence" value="ECO:0000318"/>
    <property type="project" value="GO_Central"/>
</dbReference>
<dbReference type="PRINTS" id="PR00449">
    <property type="entry name" value="RASTRNSFRMNG"/>
</dbReference>
<dbReference type="FunFam" id="3.40.50.300:FF:000927">
    <property type="entry name" value="Septum-promoting GTP-binding protein 1"/>
    <property type="match status" value="1"/>
</dbReference>
<dbReference type="AlphaFoldDB" id="A0A2I4FME5"/>
<sequence length="314" mass="35810">MRGREALESFTYAFPFFSHGQNRRKRSDSPLHLLIKMSQLCRKVVQLGLRRRLRRRMLILRRWFRRHCDRVLLMCSLGKRIRYRMLPTAPSVTSPSLGDTPPVVVDFTPEEHVTPACHNHDVDTSDLVALKISLLGDSKSGKTSFLAKYAGKEEEQAALEKKELNLMDKTLLVGGARISYCIWEVGGGKKSRVHIPAACKDSVAILFMFDLTSRCTLNGVIRWHQEARKWNQTAIPVLVGTKFDEFIQLPIDLQWTIASEARALAKALNATLFFSSATYNINVNKIFKFVTAKLFDLPWTVERNLTMGEPIIDF</sequence>
<dbReference type="InterPro" id="IPR027417">
    <property type="entry name" value="P-loop_NTPase"/>
</dbReference>
<evidence type="ECO:0000313" key="3">
    <source>
        <dbReference type="RefSeq" id="XP_018832803.1"/>
    </source>
</evidence>
<proteinExistence type="predicted"/>
<dbReference type="Gene3D" id="3.40.50.300">
    <property type="entry name" value="P-loop containing nucleotide triphosphate hydrolases"/>
    <property type="match status" value="1"/>
</dbReference>
<dbReference type="OrthoDB" id="6585768at2759"/>
<name>A0A2I4FME5_JUGRE</name>
<dbReference type="STRING" id="51240.A0A2I4FME5"/>
<dbReference type="SUPFAM" id="SSF52540">
    <property type="entry name" value="P-loop containing nucleoside triphosphate hydrolases"/>
    <property type="match status" value="1"/>
</dbReference>
<protein>
    <submittedName>
        <fullName evidence="3">Septum-promoting GTP-binding protein 1-like</fullName>
    </submittedName>
</protein>
<dbReference type="Gramene" id="Jr01_19130_p1">
    <property type="protein sequence ID" value="cds.Jr01_19130_p1"/>
    <property type="gene ID" value="Jr01_19130"/>
</dbReference>
<dbReference type="Pfam" id="PF00071">
    <property type="entry name" value="Ras"/>
    <property type="match status" value="1"/>
</dbReference>
<gene>
    <name evidence="3" type="primary">LOC109000399</name>
</gene>
<dbReference type="FunCoup" id="A0A2I4FME5">
    <property type="interactions" value="283"/>
</dbReference>
<accession>A0A2I4FME5</accession>
<organism evidence="2 3">
    <name type="scientific">Juglans regia</name>
    <name type="common">English walnut</name>
    <dbReference type="NCBI Taxonomy" id="51240"/>
    <lineage>
        <taxon>Eukaryota</taxon>
        <taxon>Viridiplantae</taxon>
        <taxon>Streptophyta</taxon>
        <taxon>Embryophyta</taxon>
        <taxon>Tracheophyta</taxon>
        <taxon>Spermatophyta</taxon>
        <taxon>Magnoliopsida</taxon>
        <taxon>eudicotyledons</taxon>
        <taxon>Gunneridae</taxon>
        <taxon>Pentapetalae</taxon>
        <taxon>rosids</taxon>
        <taxon>fabids</taxon>
        <taxon>Fagales</taxon>
        <taxon>Juglandaceae</taxon>
        <taxon>Juglans</taxon>
    </lineage>
</organism>
<dbReference type="PROSITE" id="PS51419">
    <property type="entry name" value="RAB"/>
    <property type="match status" value="1"/>
</dbReference>
<dbReference type="SMART" id="SM00175">
    <property type="entry name" value="RAB"/>
    <property type="match status" value="1"/>
</dbReference>
<dbReference type="Proteomes" id="UP000235220">
    <property type="component" value="Chromosome 1"/>
</dbReference>
<dbReference type="KEGG" id="jre:109000399"/>